<organism evidence="11 12">
    <name type="scientific">Cohnella lubricantis</name>
    <dbReference type="NCBI Taxonomy" id="2163172"/>
    <lineage>
        <taxon>Bacteria</taxon>
        <taxon>Bacillati</taxon>
        <taxon>Bacillota</taxon>
        <taxon>Bacilli</taxon>
        <taxon>Bacillales</taxon>
        <taxon>Paenibacillaceae</taxon>
        <taxon>Cohnella</taxon>
    </lineage>
</organism>
<keyword evidence="8" id="KW-0472">Membrane</keyword>
<sequence>MAIRFDHVTSRREGADLRRSIALDALDLELRPGRFIAVLGAPGSGKSTMLQHLNGLLLPDEGTVDVFEFRLQSQSLAGSGKGAGGSPGSEAGGGAGGGARAGASAGKRRLFGRRKRAKDPAVPAGLRKRVGLVFQFPEQQLFEETVRRDLMFGPLNFGLGEAEAAAAADKAAQELGLDEELLEQGPFDLSGGQMRKAAIAAVLAAEPDVLALDEPASSLDQASREELMQLLRDWCDRRGKTIVIVTHRLEEVLPYADEYVVIDRGRNEYQGDAATLLRRPEIMAKAGVLAPASARLLAGAAERAGAGIVPPASYLDPDSAAAWIMQLLAAGREGADSATVSAEGEVCRTSRTLVNS</sequence>
<feature type="compositionally biased region" description="Gly residues" evidence="9">
    <location>
        <begin position="79"/>
        <end position="100"/>
    </location>
</feature>
<accession>A0A841TJ04</accession>
<dbReference type="SUPFAM" id="SSF52540">
    <property type="entry name" value="P-loop containing nucleoside triphosphate hydrolases"/>
    <property type="match status" value="1"/>
</dbReference>
<dbReference type="CDD" id="cd03225">
    <property type="entry name" value="ABC_cobalt_CbiO_domain1"/>
    <property type="match status" value="1"/>
</dbReference>
<evidence type="ECO:0000256" key="2">
    <source>
        <dbReference type="ARBA" id="ARBA00005417"/>
    </source>
</evidence>
<keyword evidence="3" id="KW-0813">Transport</keyword>
<dbReference type="InterPro" id="IPR027417">
    <property type="entry name" value="P-loop_NTPase"/>
</dbReference>
<dbReference type="SMART" id="SM00382">
    <property type="entry name" value="AAA"/>
    <property type="match status" value="1"/>
</dbReference>
<dbReference type="InterPro" id="IPR015856">
    <property type="entry name" value="ABC_transpr_CbiO/EcfA_su"/>
</dbReference>
<feature type="region of interest" description="Disordered" evidence="9">
    <location>
        <begin position="78"/>
        <end position="120"/>
    </location>
</feature>
<dbReference type="InterPro" id="IPR050095">
    <property type="entry name" value="ECF_ABC_transporter_ATP-bd"/>
</dbReference>
<evidence type="ECO:0000256" key="6">
    <source>
        <dbReference type="ARBA" id="ARBA00022840"/>
    </source>
</evidence>
<evidence type="ECO:0000256" key="4">
    <source>
        <dbReference type="ARBA" id="ARBA00022475"/>
    </source>
</evidence>
<dbReference type="RefSeq" id="WP_185180457.1">
    <property type="nucleotide sequence ID" value="NZ_CBCSEP010000046.1"/>
</dbReference>
<dbReference type="GO" id="GO:0043190">
    <property type="term" value="C:ATP-binding cassette (ABC) transporter complex"/>
    <property type="evidence" value="ECO:0007669"/>
    <property type="project" value="TreeGrafter"/>
</dbReference>
<dbReference type="Gene3D" id="3.40.50.300">
    <property type="entry name" value="P-loop containing nucleotide triphosphate hydrolases"/>
    <property type="match status" value="1"/>
</dbReference>
<keyword evidence="6 11" id="KW-0067">ATP-binding</keyword>
<name>A0A841TJ04_9BACL</name>
<evidence type="ECO:0000256" key="8">
    <source>
        <dbReference type="ARBA" id="ARBA00023136"/>
    </source>
</evidence>
<dbReference type="EMBL" id="JACJVN010000075">
    <property type="protein sequence ID" value="MBB6679190.1"/>
    <property type="molecule type" value="Genomic_DNA"/>
</dbReference>
<protein>
    <submittedName>
        <fullName evidence="11">ATP-binding cassette domain-containing protein</fullName>
    </submittedName>
</protein>
<dbReference type="InterPro" id="IPR017871">
    <property type="entry name" value="ABC_transporter-like_CS"/>
</dbReference>
<evidence type="ECO:0000256" key="9">
    <source>
        <dbReference type="SAM" id="MobiDB-lite"/>
    </source>
</evidence>
<evidence type="ECO:0000256" key="3">
    <source>
        <dbReference type="ARBA" id="ARBA00022448"/>
    </source>
</evidence>
<feature type="compositionally biased region" description="Basic residues" evidence="9">
    <location>
        <begin position="106"/>
        <end position="117"/>
    </location>
</feature>
<dbReference type="InterPro" id="IPR003439">
    <property type="entry name" value="ABC_transporter-like_ATP-bd"/>
</dbReference>
<keyword evidence="12" id="KW-1185">Reference proteome</keyword>
<evidence type="ECO:0000259" key="10">
    <source>
        <dbReference type="PROSITE" id="PS50893"/>
    </source>
</evidence>
<gene>
    <name evidence="11" type="ORF">H4Q31_18015</name>
</gene>
<keyword evidence="4" id="KW-1003">Cell membrane</keyword>
<comment type="caution">
    <text evidence="11">The sequence shown here is derived from an EMBL/GenBank/DDBJ whole genome shotgun (WGS) entry which is preliminary data.</text>
</comment>
<dbReference type="PROSITE" id="PS00211">
    <property type="entry name" value="ABC_TRANSPORTER_1"/>
    <property type="match status" value="1"/>
</dbReference>
<keyword evidence="5" id="KW-0547">Nucleotide-binding</keyword>
<dbReference type="PROSITE" id="PS50893">
    <property type="entry name" value="ABC_TRANSPORTER_2"/>
    <property type="match status" value="1"/>
</dbReference>
<dbReference type="GO" id="GO:0042626">
    <property type="term" value="F:ATPase-coupled transmembrane transporter activity"/>
    <property type="evidence" value="ECO:0007669"/>
    <property type="project" value="TreeGrafter"/>
</dbReference>
<feature type="domain" description="ABC transporter" evidence="10">
    <location>
        <begin position="3"/>
        <end position="289"/>
    </location>
</feature>
<dbReference type="Proteomes" id="UP000574133">
    <property type="component" value="Unassembled WGS sequence"/>
</dbReference>
<reference evidence="11 12" key="1">
    <citation type="submission" date="2020-08" db="EMBL/GenBank/DDBJ databases">
        <title>Cohnella phylogeny.</title>
        <authorList>
            <person name="Dunlap C."/>
        </authorList>
    </citation>
    <scope>NUCLEOTIDE SEQUENCE [LARGE SCALE GENOMIC DNA]</scope>
    <source>
        <strain evidence="11 12">DSM 103658</strain>
    </source>
</reference>
<dbReference type="AlphaFoldDB" id="A0A841TJ04"/>
<dbReference type="PANTHER" id="PTHR43553">
    <property type="entry name" value="HEAVY METAL TRANSPORTER"/>
    <property type="match status" value="1"/>
</dbReference>
<dbReference type="GO" id="GO:0016887">
    <property type="term" value="F:ATP hydrolysis activity"/>
    <property type="evidence" value="ECO:0007669"/>
    <property type="project" value="InterPro"/>
</dbReference>
<dbReference type="PANTHER" id="PTHR43553:SF27">
    <property type="entry name" value="ENERGY-COUPLING FACTOR TRANSPORTER ATP-BINDING PROTEIN ECFA2"/>
    <property type="match status" value="1"/>
</dbReference>
<dbReference type="Pfam" id="PF00005">
    <property type="entry name" value="ABC_tran"/>
    <property type="match status" value="2"/>
</dbReference>
<proteinExistence type="inferred from homology"/>
<keyword evidence="7" id="KW-1278">Translocase</keyword>
<comment type="subcellular location">
    <subcellularLocation>
        <location evidence="1">Cell membrane</location>
        <topology evidence="1">Peripheral membrane protein</topology>
    </subcellularLocation>
</comment>
<evidence type="ECO:0000256" key="7">
    <source>
        <dbReference type="ARBA" id="ARBA00022967"/>
    </source>
</evidence>
<evidence type="ECO:0000256" key="1">
    <source>
        <dbReference type="ARBA" id="ARBA00004202"/>
    </source>
</evidence>
<comment type="similarity">
    <text evidence="2">Belongs to the ABC transporter superfamily.</text>
</comment>
<dbReference type="InterPro" id="IPR003593">
    <property type="entry name" value="AAA+_ATPase"/>
</dbReference>
<evidence type="ECO:0000313" key="12">
    <source>
        <dbReference type="Proteomes" id="UP000574133"/>
    </source>
</evidence>
<evidence type="ECO:0000313" key="11">
    <source>
        <dbReference type="EMBL" id="MBB6679190.1"/>
    </source>
</evidence>
<evidence type="ECO:0000256" key="5">
    <source>
        <dbReference type="ARBA" id="ARBA00022741"/>
    </source>
</evidence>
<dbReference type="GO" id="GO:0005524">
    <property type="term" value="F:ATP binding"/>
    <property type="evidence" value="ECO:0007669"/>
    <property type="project" value="UniProtKB-KW"/>
</dbReference>